<accession>A0A2Z4GE34</accession>
<dbReference type="GO" id="GO:0006772">
    <property type="term" value="P:thiamine metabolic process"/>
    <property type="evidence" value="ECO:0007669"/>
    <property type="project" value="UniProtKB-UniRule"/>
</dbReference>
<dbReference type="GO" id="GO:0016301">
    <property type="term" value="F:kinase activity"/>
    <property type="evidence" value="ECO:0007669"/>
    <property type="project" value="UniProtKB-KW"/>
</dbReference>
<dbReference type="InterPro" id="IPR007371">
    <property type="entry name" value="TPK_catalytic"/>
</dbReference>
<feature type="domain" description="Thiamin pyrophosphokinase thiamin-binding" evidence="6">
    <location>
        <begin position="151"/>
        <end position="218"/>
    </location>
</feature>
<dbReference type="NCBIfam" id="TIGR01378">
    <property type="entry name" value="thi_PPkinase"/>
    <property type="match status" value="1"/>
</dbReference>
<evidence type="ECO:0000256" key="5">
    <source>
        <dbReference type="NCBIfam" id="TIGR01378"/>
    </source>
</evidence>
<gene>
    <name evidence="7" type="ORF">DJ013_15250</name>
</gene>
<dbReference type="Gene3D" id="3.40.50.10240">
    <property type="entry name" value="Thiamin pyrophosphokinase, catalytic domain"/>
    <property type="match status" value="1"/>
</dbReference>
<name>A0A2Z4GE34_9BACT</name>
<dbReference type="Pfam" id="PF04265">
    <property type="entry name" value="TPK_B1_binding"/>
    <property type="match status" value="1"/>
</dbReference>
<dbReference type="GO" id="GO:0030975">
    <property type="term" value="F:thiamine binding"/>
    <property type="evidence" value="ECO:0007669"/>
    <property type="project" value="InterPro"/>
</dbReference>
<dbReference type="GO" id="GO:0009229">
    <property type="term" value="P:thiamine diphosphate biosynthetic process"/>
    <property type="evidence" value="ECO:0007669"/>
    <property type="project" value="InterPro"/>
</dbReference>
<dbReference type="GO" id="GO:0004788">
    <property type="term" value="F:thiamine diphosphokinase activity"/>
    <property type="evidence" value="ECO:0007669"/>
    <property type="project" value="UniProtKB-UniRule"/>
</dbReference>
<dbReference type="InterPro" id="IPR007373">
    <property type="entry name" value="Thiamin_PyroPKinase_B1-bd"/>
</dbReference>
<evidence type="ECO:0000259" key="6">
    <source>
        <dbReference type="SMART" id="SM00983"/>
    </source>
</evidence>
<keyword evidence="2" id="KW-0547">Nucleotide-binding</keyword>
<dbReference type="KEGG" id="als:DJ013_15250"/>
<dbReference type="SMART" id="SM00983">
    <property type="entry name" value="TPK_B1_binding"/>
    <property type="match status" value="1"/>
</dbReference>
<dbReference type="PANTHER" id="PTHR41299:SF1">
    <property type="entry name" value="THIAMINE PYROPHOSPHOKINASE"/>
    <property type="match status" value="1"/>
</dbReference>
<dbReference type="SUPFAM" id="SSF63999">
    <property type="entry name" value="Thiamin pyrophosphokinase, catalytic domain"/>
    <property type="match status" value="1"/>
</dbReference>
<reference evidence="7 8" key="1">
    <citation type="submission" date="2018-05" db="EMBL/GenBank/DDBJ databases">
        <title>Complete genome sequence of Arcticibacterium luteifluviistationis SM1504T, a cytophagaceae bacterium isolated from Arctic surface seawater.</title>
        <authorList>
            <person name="Li Y."/>
            <person name="Qin Q.-L."/>
        </authorList>
    </citation>
    <scope>NUCLEOTIDE SEQUENCE [LARGE SCALE GENOMIC DNA]</scope>
    <source>
        <strain evidence="7 8">SM1504</strain>
    </source>
</reference>
<evidence type="ECO:0000256" key="2">
    <source>
        <dbReference type="ARBA" id="ARBA00022741"/>
    </source>
</evidence>
<dbReference type="Proteomes" id="UP000249873">
    <property type="component" value="Chromosome"/>
</dbReference>
<dbReference type="AlphaFoldDB" id="A0A2Z4GE34"/>
<dbReference type="InterPro" id="IPR036759">
    <property type="entry name" value="TPK_catalytic_sf"/>
</dbReference>
<dbReference type="SUPFAM" id="SSF63862">
    <property type="entry name" value="Thiamin pyrophosphokinase, substrate-binding domain"/>
    <property type="match status" value="1"/>
</dbReference>
<organism evidence="7 8">
    <name type="scientific">Arcticibacterium luteifluviistationis</name>
    <dbReference type="NCBI Taxonomy" id="1784714"/>
    <lineage>
        <taxon>Bacteria</taxon>
        <taxon>Pseudomonadati</taxon>
        <taxon>Bacteroidota</taxon>
        <taxon>Cytophagia</taxon>
        <taxon>Cytophagales</taxon>
        <taxon>Leadbetterellaceae</taxon>
        <taxon>Arcticibacterium</taxon>
    </lineage>
</organism>
<dbReference type="EMBL" id="CP029480">
    <property type="protein sequence ID" value="AWV99444.1"/>
    <property type="molecule type" value="Genomic_DNA"/>
</dbReference>
<keyword evidence="1" id="KW-0808">Transferase</keyword>
<dbReference type="InterPro" id="IPR006282">
    <property type="entry name" value="Thi_PPkinase"/>
</dbReference>
<dbReference type="InterPro" id="IPR036371">
    <property type="entry name" value="TPK_B1-bd_sf"/>
</dbReference>
<keyword evidence="4" id="KW-0067">ATP-binding</keyword>
<keyword evidence="3 7" id="KW-0418">Kinase</keyword>
<dbReference type="InterPro" id="IPR053149">
    <property type="entry name" value="TPK"/>
</dbReference>
<dbReference type="RefSeq" id="WP_111372813.1">
    <property type="nucleotide sequence ID" value="NZ_CP029480.1"/>
</dbReference>
<dbReference type="CDD" id="cd07995">
    <property type="entry name" value="TPK"/>
    <property type="match status" value="1"/>
</dbReference>
<evidence type="ECO:0000256" key="4">
    <source>
        <dbReference type="ARBA" id="ARBA00022840"/>
    </source>
</evidence>
<evidence type="ECO:0000313" key="7">
    <source>
        <dbReference type="EMBL" id="AWV99444.1"/>
    </source>
</evidence>
<protein>
    <recommendedName>
        <fullName evidence="5">Thiamine diphosphokinase</fullName>
        <ecNumber evidence="5">2.7.6.2</ecNumber>
    </recommendedName>
</protein>
<sequence>MSSHHIVKDKQEPALLIANGAACKFELMEELLGWSPYVVVLDGAIDRVLSLGIKVDVLLGDFDKGGVKVDKIKEEQFPIEIVHTPDQDKTDLEKGIEFLIEKGFPAVNILWATGRRMDHTIANLLNLIKYNSKIKLVMLDDYSKIIPLEPGVTKFEKWYKAGTVISLIPVPKAEKIETSNLKYQLDSETLEIGLRLGNSNEVEKDGLMSVKFEKGKLFLMECND</sequence>
<keyword evidence="8" id="KW-1185">Reference proteome</keyword>
<dbReference type="OrthoDB" id="1132102at2"/>
<evidence type="ECO:0000256" key="3">
    <source>
        <dbReference type="ARBA" id="ARBA00022777"/>
    </source>
</evidence>
<dbReference type="Pfam" id="PF04263">
    <property type="entry name" value="TPK_catalytic"/>
    <property type="match status" value="1"/>
</dbReference>
<dbReference type="GO" id="GO:0005524">
    <property type="term" value="F:ATP binding"/>
    <property type="evidence" value="ECO:0007669"/>
    <property type="project" value="UniProtKB-KW"/>
</dbReference>
<dbReference type="PANTHER" id="PTHR41299">
    <property type="entry name" value="THIAMINE PYROPHOSPHOKINASE"/>
    <property type="match status" value="1"/>
</dbReference>
<evidence type="ECO:0000256" key="1">
    <source>
        <dbReference type="ARBA" id="ARBA00022679"/>
    </source>
</evidence>
<dbReference type="EC" id="2.7.6.2" evidence="5"/>
<evidence type="ECO:0000313" key="8">
    <source>
        <dbReference type="Proteomes" id="UP000249873"/>
    </source>
</evidence>
<proteinExistence type="predicted"/>